<dbReference type="InterPro" id="IPR041685">
    <property type="entry name" value="AAA_GajA/Old/RecF-like"/>
</dbReference>
<dbReference type="EMBL" id="CP089291">
    <property type="protein sequence ID" value="UOF91459.1"/>
    <property type="molecule type" value="Genomic_DNA"/>
</dbReference>
<dbReference type="PANTHER" id="PTHR32182:SF25">
    <property type="entry name" value="SLR1056 PROTEIN"/>
    <property type="match status" value="1"/>
</dbReference>
<sequence>MLKSFSVCRYRNLNIDELQLKRINVLIGPNNSGKSNLIDALSFLSSLILSKEIDGTSSIFLRELLKRGWDDVLDRRETKPNEVKMSWVIEGVNELPELKYELNFHVPVTSKPPEGYNISLEKLSNTKPIESKDRPYEYFQCHNEQLGLGWFSGKARGNKQTKRVRIQVNCQETIFNQMDTLLDHEEFRISTYPVFKSALETVRKFFQGFYAYSSTEINLKKVRQPVGVQLSLKYLSKDADNYVNVLRFIEEKHEGFLVQYTKIIQEIIPNLSQMRIINMEDNKSFLQLQISKQWYHLSEMSDGTIKGMIIALLLWSPERMTLLSLDEPELNLHPAWLRVISNWIIRSNMPKQIFVSTHSPDLLDGLTDLFMEDKLNLYAFNLDEDQTLKLVSPETVRSLYEQGWQLGDMYRVGQPELGAWPW</sequence>
<name>A0ABY4CN76_9BACL</name>
<accession>A0ABY4CN76</accession>
<reference evidence="2" key="1">
    <citation type="submission" date="2021-12" db="EMBL/GenBank/DDBJ databases">
        <title>Alicyclobacillaceae gen. nov., sp. nov., isolated from chalcocite enrichment system.</title>
        <authorList>
            <person name="Jiang Z."/>
        </authorList>
    </citation>
    <scope>NUCLEOTIDE SEQUENCE</scope>
    <source>
        <strain evidence="2">MYW30-H2</strain>
    </source>
</reference>
<dbReference type="PIRSF" id="PIRSF029347">
    <property type="entry name" value="RecF"/>
    <property type="match status" value="1"/>
</dbReference>
<dbReference type="RefSeq" id="WP_347438154.1">
    <property type="nucleotide sequence ID" value="NZ_CP089291.1"/>
</dbReference>
<dbReference type="SUPFAM" id="SSF52540">
    <property type="entry name" value="P-loop containing nucleoside triphosphate hydrolases"/>
    <property type="match status" value="1"/>
</dbReference>
<dbReference type="PANTHER" id="PTHR32182">
    <property type="entry name" value="DNA REPLICATION AND REPAIR PROTEIN RECF"/>
    <property type="match status" value="1"/>
</dbReference>
<proteinExistence type="predicted"/>
<dbReference type="InterPro" id="IPR027417">
    <property type="entry name" value="P-loop_NTPase"/>
</dbReference>
<dbReference type="Gene3D" id="3.40.50.300">
    <property type="entry name" value="P-loop containing nucleotide triphosphate hydrolases"/>
    <property type="match status" value="1"/>
</dbReference>
<evidence type="ECO:0000313" key="2">
    <source>
        <dbReference type="EMBL" id="UOF91459.1"/>
    </source>
</evidence>
<gene>
    <name evidence="2" type="ORF">LSG31_04175</name>
</gene>
<feature type="domain" description="Endonuclease GajA/Old nuclease/RecF-like AAA" evidence="1">
    <location>
        <begin position="1"/>
        <end position="362"/>
    </location>
</feature>
<dbReference type="Proteomes" id="UP000830167">
    <property type="component" value="Chromosome"/>
</dbReference>
<evidence type="ECO:0000313" key="3">
    <source>
        <dbReference type="Proteomes" id="UP000830167"/>
    </source>
</evidence>
<dbReference type="Pfam" id="PF13175">
    <property type="entry name" value="AAA_15"/>
    <property type="match status" value="1"/>
</dbReference>
<evidence type="ECO:0000259" key="1">
    <source>
        <dbReference type="Pfam" id="PF13175"/>
    </source>
</evidence>
<organism evidence="2 3">
    <name type="scientific">Fodinisporobacter ferrooxydans</name>
    <dbReference type="NCBI Taxonomy" id="2901836"/>
    <lineage>
        <taxon>Bacteria</taxon>
        <taxon>Bacillati</taxon>
        <taxon>Bacillota</taxon>
        <taxon>Bacilli</taxon>
        <taxon>Bacillales</taxon>
        <taxon>Alicyclobacillaceae</taxon>
        <taxon>Fodinisporobacter</taxon>
    </lineage>
</organism>
<keyword evidence="3" id="KW-1185">Reference proteome</keyword>
<dbReference type="InterPro" id="IPR014555">
    <property type="entry name" value="RecF-like"/>
</dbReference>
<protein>
    <submittedName>
        <fullName evidence="2">AAA family ATPase</fullName>
    </submittedName>
</protein>